<feature type="binding site" evidence="14">
    <location>
        <position position="85"/>
    </location>
    <ligand>
        <name>Zn(2+)</name>
        <dbReference type="ChEBI" id="CHEBI:29105"/>
    </ligand>
</feature>
<evidence type="ECO:0000256" key="1">
    <source>
        <dbReference type="ARBA" id="ARBA00001107"/>
    </source>
</evidence>
<dbReference type="InterPro" id="IPR005849">
    <property type="entry name" value="GalP_Utransf_N"/>
</dbReference>
<feature type="binding site" evidence="14">
    <location>
        <position position="82"/>
    </location>
    <ligand>
        <name>Zn(2+)</name>
        <dbReference type="ChEBI" id="CHEBI:29105"/>
    </ligand>
</feature>
<feature type="active site" description="Tele-UMP-histidine intermediate" evidence="13">
    <location>
        <position position="195"/>
    </location>
</feature>
<feature type="domain" description="Galactose-1-phosphate uridyl transferase C-terminal" evidence="18">
    <location>
        <begin position="213"/>
        <end position="375"/>
    </location>
</feature>
<keyword evidence="10 15" id="KW-0299">Galactose metabolism</keyword>
<evidence type="ECO:0000256" key="8">
    <source>
        <dbReference type="ARBA" id="ARBA00022723"/>
    </source>
</evidence>
<dbReference type="GO" id="GO:0005737">
    <property type="term" value="C:cytoplasm"/>
    <property type="evidence" value="ECO:0007669"/>
    <property type="project" value="TreeGrafter"/>
</dbReference>
<dbReference type="PIRSF" id="PIRSF000808">
    <property type="entry name" value="GalT"/>
    <property type="match status" value="1"/>
</dbReference>
<dbReference type="Pfam" id="PF02744">
    <property type="entry name" value="GalP_UDP_tr_C"/>
    <property type="match status" value="1"/>
</dbReference>
<dbReference type="Proteomes" id="UP000011021">
    <property type="component" value="Unassembled WGS sequence"/>
</dbReference>
<dbReference type="UniPathway" id="UPA00214"/>
<keyword evidence="8 14" id="KW-0479">Metal-binding</keyword>
<dbReference type="Pfam" id="PF01087">
    <property type="entry name" value="GalP_UDP_transf"/>
    <property type="match status" value="1"/>
</dbReference>
<dbReference type="InterPro" id="IPR036265">
    <property type="entry name" value="HIT-like_sf"/>
</dbReference>
<keyword evidence="20" id="KW-1185">Reference proteome</keyword>
<sequence length="378" mass="43209">MCAEMACQSAHKMATSETFSGLSPPASGATNIMFDPTEHPHRRYNPLQDSWVLVSPHRARRPWQGQQENVDDTPRPSHDPSCYLCPGNTRIGGEVNPDYTQPYVFPNDFPALLPDTPEYRSDDPLLKSMAVRGTARVICFSPDHGKTLPELPPAAIETIIATWIQQYRELGERWRWVQIFENKGAAMGCSNPHPHGQVWASDFLPNEVARADESQRRYFQENGRSLLLDYVERELQERSRIVVEGEHWLAVVPYWAVWPFETLLMPKAALPRLMDATPEQQKDLAIVLKKLTSRYDNLFHTSFPYSMGWHGAPFGQQDTAHWQCHAHFYPPLLRSATVKKFMVGYEMLAESQRDLTAEQAAERLRALPEVHYREAAGR</sequence>
<evidence type="ECO:0000256" key="15">
    <source>
        <dbReference type="RuleBase" id="RU000506"/>
    </source>
</evidence>
<evidence type="ECO:0000256" key="7">
    <source>
        <dbReference type="ARBA" id="ARBA00022695"/>
    </source>
</evidence>
<evidence type="ECO:0000256" key="11">
    <source>
        <dbReference type="ARBA" id="ARBA00023277"/>
    </source>
</evidence>
<evidence type="ECO:0000256" key="10">
    <source>
        <dbReference type="ARBA" id="ARBA00023144"/>
    </source>
</evidence>
<dbReference type="PANTHER" id="PTHR11943">
    <property type="entry name" value="GALACTOSE-1-PHOSPHATE URIDYLYLTRANSFERASE"/>
    <property type="match status" value="1"/>
</dbReference>
<dbReference type="EMBL" id="AEQP01000002">
    <property type="protein sequence ID" value="EFV95618.1"/>
    <property type="molecule type" value="Genomic_DNA"/>
</dbReference>
<comment type="caution">
    <text evidence="19">The sequence shown here is derived from an EMBL/GenBank/DDBJ whole genome shotgun (WGS) entry which is preliminary data.</text>
</comment>
<dbReference type="NCBIfam" id="TIGR00209">
    <property type="entry name" value="galT_1"/>
    <property type="match status" value="1"/>
</dbReference>
<keyword evidence="6 15" id="KW-0808">Transferase</keyword>
<feature type="binding site" evidence="14">
    <location>
        <position position="144"/>
    </location>
    <ligand>
        <name>Zn(2+)</name>
        <dbReference type="ChEBI" id="CHEBI:29105"/>
    </ligand>
</feature>
<feature type="region of interest" description="Disordered" evidence="16">
    <location>
        <begin position="58"/>
        <end position="77"/>
    </location>
</feature>
<dbReference type="CDD" id="cd00608">
    <property type="entry name" value="GalT"/>
    <property type="match status" value="1"/>
</dbReference>
<dbReference type="GO" id="GO:0008270">
    <property type="term" value="F:zinc ion binding"/>
    <property type="evidence" value="ECO:0007669"/>
    <property type="project" value="InterPro"/>
</dbReference>
<evidence type="ECO:0000313" key="19">
    <source>
        <dbReference type="EMBL" id="EFV95618.1"/>
    </source>
</evidence>
<dbReference type="HOGENOM" id="CLU_029960_0_0_4"/>
<dbReference type="PANTHER" id="PTHR11943:SF1">
    <property type="entry name" value="GALACTOSE-1-PHOSPHATE URIDYLYLTRANSFERASE"/>
    <property type="match status" value="1"/>
</dbReference>
<comment type="pathway">
    <text evidence="2 15">Carbohydrate metabolism; galactose metabolism.</text>
</comment>
<dbReference type="STRING" id="887898.HMPREF0551_0526"/>
<comment type="catalytic activity">
    <reaction evidence="1 15">
        <text>alpha-D-galactose 1-phosphate + UDP-alpha-D-glucose = alpha-D-glucose 1-phosphate + UDP-alpha-D-galactose</text>
        <dbReference type="Rhea" id="RHEA:13989"/>
        <dbReference type="ChEBI" id="CHEBI:58336"/>
        <dbReference type="ChEBI" id="CHEBI:58601"/>
        <dbReference type="ChEBI" id="CHEBI:58885"/>
        <dbReference type="ChEBI" id="CHEBI:66914"/>
        <dbReference type="EC" id="2.7.7.12"/>
    </reaction>
</comment>
<dbReference type="PROSITE" id="PS00117">
    <property type="entry name" value="GAL_P_UDP_TRANSF_I"/>
    <property type="match status" value="1"/>
</dbReference>
<keyword evidence="9 14" id="KW-0862">Zinc</keyword>
<dbReference type="FunFam" id="3.30.428.10:FF:000002">
    <property type="entry name" value="Galactose-1-phosphate uridylyltransferase"/>
    <property type="match status" value="1"/>
</dbReference>
<evidence type="ECO:0000256" key="5">
    <source>
        <dbReference type="ARBA" id="ARBA00016340"/>
    </source>
</evidence>
<evidence type="ECO:0000256" key="3">
    <source>
        <dbReference type="ARBA" id="ARBA00010951"/>
    </source>
</evidence>
<name>E7RV14_9BURK</name>
<reference evidence="19 20" key="1">
    <citation type="submission" date="2010-12" db="EMBL/GenBank/DDBJ databases">
        <authorList>
            <person name="Muzny D."/>
            <person name="Qin X."/>
            <person name="Deng J."/>
            <person name="Jiang H."/>
            <person name="Liu Y."/>
            <person name="Qu J."/>
            <person name="Song X.-Z."/>
            <person name="Zhang L."/>
            <person name="Thornton R."/>
            <person name="Coyle M."/>
            <person name="Francisco L."/>
            <person name="Jackson L."/>
            <person name="Javaid M."/>
            <person name="Korchina V."/>
            <person name="Kovar C."/>
            <person name="Mata R."/>
            <person name="Mathew T."/>
            <person name="Ngo R."/>
            <person name="Nguyen L."/>
            <person name="Nguyen N."/>
            <person name="Okwuonu G."/>
            <person name="Ongeri F."/>
            <person name="Pham C."/>
            <person name="Simmons D."/>
            <person name="Wilczek-Boney K."/>
            <person name="Hale W."/>
            <person name="Jakkamsetti A."/>
            <person name="Pham P."/>
            <person name="Ruth R."/>
            <person name="San Lucas F."/>
            <person name="Warren J."/>
            <person name="Zhang J."/>
            <person name="Zhao Z."/>
            <person name="Zhou C."/>
            <person name="Zhu D."/>
            <person name="Lee S."/>
            <person name="Bess C."/>
            <person name="Blankenburg K."/>
            <person name="Forbes L."/>
            <person name="Fu Q."/>
            <person name="Gubbala S."/>
            <person name="Hirani K."/>
            <person name="Jayaseelan J.C."/>
            <person name="Lara F."/>
            <person name="Munidasa M."/>
            <person name="Palculict T."/>
            <person name="Patil S."/>
            <person name="Pu L.-L."/>
            <person name="Saada N."/>
            <person name="Tang L."/>
            <person name="Weissenberger G."/>
            <person name="Zhu Y."/>
            <person name="Hemphill L."/>
            <person name="Shang Y."/>
            <person name="Youmans B."/>
            <person name="Ayvaz T."/>
            <person name="Ross M."/>
            <person name="Santibanez J."/>
            <person name="Aqrawi P."/>
            <person name="Gross S."/>
            <person name="Joshi V."/>
            <person name="Fowler G."/>
            <person name="Nazareth L."/>
            <person name="Reid J."/>
            <person name="Worley K."/>
            <person name="Petrosino J."/>
            <person name="Highlander S."/>
            <person name="Gibbs R."/>
        </authorList>
    </citation>
    <scope>NUCLEOTIDE SEQUENCE [LARGE SCALE GENOMIC DNA]</scope>
    <source>
        <strain evidence="19 20">ATCC 51599</strain>
    </source>
</reference>
<evidence type="ECO:0000256" key="12">
    <source>
        <dbReference type="NCBIfam" id="TIGR00209"/>
    </source>
</evidence>
<dbReference type="EC" id="2.7.7.12" evidence="4 12"/>
<evidence type="ECO:0000256" key="13">
    <source>
        <dbReference type="PIRSR" id="PIRSR000808-1"/>
    </source>
</evidence>
<keyword evidence="7 15" id="KW-0548">Nucleotidyltransferase</keyword>
<dbReference type="eggNOG" id="COG1085">
    <property type="taxonomic scope" value="Bacteria"/>
</dbReference>
<dbReference type="AlphaFoldDB" id="E7RV14"/>
<evidence type="ECO:0000256" key="9">
    <source>
        <dbReference type="ARBA" id="ARBA00022833"/>
    </source>
</evidence>
<dbReference type="InterPro" id="IPR005850">
    <property type="entry name" value="GalP_Utransf_C"/>
</dbReference>
<comment type="cofactor">
    <cofactor evidence="14">
        <name>Zn(2+)</name>
        <dbReference type="ChEBI" id="CHEBI:29105"/>
    </cofactor>
    <text evidence="14">Binds 1 zinc ion per subunit.</text>
</comment>
<feature type="domain" description="Galactose-1-phosphate uridyl transferase N-terminal" evidence="17">
    <location>
        <begin position="34"/>
        <end position="205"/>
    </location>
</feature>
<keyword evidence="11 15" id="KW-0119">Carbohydrate metabolism</keyword>
<dbReference type="GO" id="GO:0033499">
    <property type="term" value="P:galactose catabolic process via UDP-galactose, Leloir pathway"/>
    <property type="evidence" value="ECO:0007669"/>
    <property type="project" value="TreeGrafter"/>
</dbReference>
<proteinExistence type="inferred from homology"/>
<dbReference type="SUPFAM" id="SSF54197">
    <property type="entry name" value="HIT-like"/>
    <property type="match status" value="2"/>
</dbReference>
<evidence type="ECO:0000256" key="2">
    <source>
        <dbReference type="ARBA" id="ARBA00004947"/>
    </source>
</evidence>
<comment type="similarity">
    <text evidence="3 15">Belongs to the galactose-1-phosphate uridylyltransferase type 1 family.</text>
</comment>
<evidence type="ECO:0000256" key="6">
    <source>
        <dbReference type="ARBA" id="ARBA00022679"/>
    </source>
</evidence>
<evidence type="ECO:0000259" key="18">
    <source>
        <dbReference type="Pfam" id="PF02744"/>
    </source>
</evidence>
<gene>
    <name evidence="19" type="primary">galT</name>
    <name evidence="19" type="ORF">HMPREF0551_0526</name>
</gene>
<evidence type="ECO:0000313" key="20">
    <source>
        <dbReference type="Proteomes" id="UP000011021"/>
    </source>
</evidence>
<organism evidence="19 20">
    <name type="scientific">Lautropia mirabilis ATCC 51599</name>
    <dbReference type="NCBI Taxonomy" id="887898"/>
    <lineage>
        <taxon>Bacteria</taxon>
        <taxon>Pseudomonadati</taxon>
        <taxon>Pseudomonadota</taxon>
        <taxon>Betaproteobacteria</taxon>
        <taxon>Burkholderiales</taxon>
        <taxon>Burkholderiaceae</taxon>
        <taxon>Lautropia</taxon>
    </lineage>
</organism>
<dbReference type="FunFam" id="3.30.428.10:FF:000001">
    <property type="entry name" value="Galactose-1-phosphate uridylyltransferase"/>
    <property type="match status" value="1"/>
</dbReference>
<evidence type="ECO:0000256" key="4">
    <source>
        <dbReference type="ARBA" id="ARBA00012384"/>
    </source>
</evidence>
<dbReference type="GO" id="GO:0008108">
    <property type="term" value="F:UDP-glucose:hexose-1-phosphate uridylyltransferase activity"/>
    <property type="evidence" value="ECO:0007669"/>
    <property type="project" value="UniProtKB-UniRule"/>
</dbReference>
<feature type="binding site" evidence="14">
    <location>
        <position position="193"/>
    </location>
    <ligand>
        <name>Zn(2+)</name>
        <dbReference type="ChEBI" id="CHEBI:29105"/>
    </ligand>
</feature>
<dbReference type="InterPro" id="IPR019779">
    <property type="entry name" value="GalP_UDPtransf1_His-AS"/>
</dbReference>
<evidence type="ECO:0000259" key="17">
    <source>
        <dbReference type="Pfam" id="PF01087"/>
    </source>
</evidence>
<accession>E7RV14</accession>
<evidence type="ECO:0000256" key="16">
    <source>
        <dbReference type="SAM" id="MobiDB-lite"/>
    </source>
</evidence>
<dbReference type="Gene3D" id="3.30.428.10">
    <property type="entry name" value="HIT-like"/>
    <property type="match status" value="2"/>
</dbReference>
<dbReference type="NCBIfam" id="NF008724">
    <property type="entry name" value="PRK11720.1"/>
    <property type="match status" value="1"/>
</dbReference>
<evidence type="ECO:0000256" key="14">
    <source>
        <dbReference type="PIRSR" id="PIRSR000808-3"/>
    </source>
</evidence>
<protein>
    <recommendedName>
        <fullName evidence="5 12">Galactose-1-phosphate uridylyltransferase</fullName>
        <ecNumber evidence="4 12">2.7.7.12</ecNumber>
    </recommendedName>
</protein>
<dbReference type="InterPro" id="IPR001937">
    <property type="entry name" value="GalP_UDPtransf1"/>
</dbReference>